<organism evidence="2">
    <name type="scientific">Sesamum latifolium</name>
    <dbReference type="NCBI Taxonomy" id="2727402"/>
    <lineage>
        <taxon>Eukaryota</taxon>
        <taxon>Viridiplantae</taxon>
        <taxon>Streptophyta</taxon>
        <taxon>Embryophyta</taxon>
        <taxon>Tracheophyta</taxon>
        <taxon>Spermatophyta</taxon>
        <taxon>Magnoliopsida</taxon>
        <taxon>eudicotyledons</taxon>
        <taxon>Gunneridae</taxon>
        <taxon>Pentapetalae</taxon>
        <taxon>asterids</taxon>
        <taxon>lamiids</taxon>
        <taxon>Lamiales</taxon>
        <taxon>Pedaliaceae</taxon>
        <taxon>Sesamum</taxon>
    </lineage>
</organism>
<dbReference type="AlphaFoldDB" id="A0AAW2WVK4"/>
<accession>A0AAW2WVK4</accession>
<sequence length="80" mass="8626">MANYPTLGVFSSTSASFSWAWDSFEGPAAYSFTGWGNSSSRIFSSTTHTPPGRMHPSPLHQPCPRGSPGPPLKNTQARIK</sequence>
<protein>
    <submittedName>
        <fullName evidence="2">Uncharacterized protein</fullName>
    </submittedName>
</protein>
<feature type="compositionally biased region" description="Pro residues" evidence="1">
    <location>
        <begin position="59"/>
        <end position="71"/>
    </location>
</feature>
<feature type="region of interest" description="Disordered" evidence="1">
    <location>
        <begin position="43"/>
        <end position="80"/>
    </location>
</feature>
<reference evidence="2" key="2">
    <citation type="journal article" date="2024" name="Plant">
        <title>Genomic evolution and insights into agronomic trait innovations of Sesamum species.</title>
        <authorList>
            <person name="Miao H."/>
            <person name="Wang L."/>
            <person name="Qu L."/>
            <person name="Liu H."/>
            <person name="Sun Y."/>
            <person name="Le M."/>
            <person name="Wang Q."/>
            <person name="Wei S."/>
            <person name="Zheng Y."/>
            <person name="Lin W."/>
            <person name="Duan Y."/>
            <person name="Cao H."/>
            <person name="Xiong S."/>
            <person name="Wang X."/>
            <person name="Wei L."/>
            <person name="Li C."/>
            <person name="Ma Q."/>
            <person name="Ju M."/>
            <person name="Zhao R."/>
            <person name="Li G."/>
            <person name="Mu C."/>
            <person name="Tian Q."/>
            <person name="Mei H."/>
            <person name="Zhang T."/>
            <person name="Gao T."/>
            <person name="Zhang H."/>
        </authorList>
    </citation>
    <scope>NUCLEOTIDE SEQUENCE</scope>
    <source>
        <strain evidence="2">KEN1</strain>
    </source>
</reference>
<evidence type="ECO:0000256" key="1">
    <source>
        <dbReference type="SAM" id="MobiDB-lite"/>
    </source>
</evidence>
<gene>
    <name evidence="2" type="ORF">Slati_1735300</name>
</gene>
<comment type="caution">
    <text evidence="2">The sequence shown here is derived from an EMBL/GenBank/DDBJ whole genome shotgun (WGS) entry which is preliminary data.</text>
</comment>
<dbReference type="EMBL" id="JACGWN010000006">
    <property type="protein sequence ID" value="KAL0446074.1"/>
    <property type="molecule type" value="Genomic_DNA"/>
</dbReference>
<proteinExistence type="predicted"/>
<reference evidence="2" key="1">
    <citation type="submission" date="2020-06" db="EMBL/GenBank/DDBJ databases">
        <authorList>
            <person name="Li T."/>
            <person name="Hu X."/>
            <person name="Zhang T."/>
            <person name="Song X."/>
            <person name="Zhang H."/>
            <person name="Dai N."/>
            <person name="Sheng W."/>
            <person name="Hou X."/>
            <person name="Wei L."/>
        </authorList>
    </citation>
    <scope>NUCLEOTIDE SEQUENCE</scope>
    <source>
        <strain evidence="2">KEN1</strain>
        <tissue evidence="2">Leaf</tissue>
    </source>
</reference>
<evidence type="ECO:0000313" key="2">
    <source>
        <dbReference type="EMBL" id="KAL0446074.1"/>
    </source>
</evidence>
<name>A0AAW2WVK4_9LAMI</name>